<dbReference type="InterPro" id="IPR050696">
    <property type="entry name" value="FtsA/MreB"/>
</dbReference>
<reference evidence="2 3" key="1">
    <citation type="submission" date="2016-02" db="EMBL/GenBank/DDBJ databases">
        <title>Draft Genome for Tepidibacillus decaturensis nov. sp. Strain Z9, an Anaerobic, Moderately Thermophilic and Heterotrophic Bacterium from Deep Subsurface of the Illinois Basin, USA.</title>
        <authorList>
            <person name="Dong Y."/>
            <person name="Chang J.Y."/>
            <person name="Sanford R."/>
            <person name="Fouke B.W."/>
        </authorList>
    </citation>
    <scope>NUCLEOTIDE SEQUENCE [LARGE SCALE GENOMIC DNA]</scope>
    <source>
        <strain evidence="2 3">Z9</strain>
    </source>
</reference>
<dbReference type="SUPFAM" id="SSF53067">
    <property type="entry name" value="Actin-like ATPase domain"/>
    <property type="match status" value="2"/>
</dbReference>
<dbReference type="GO" id="GO:0051301">
    <property type="term" value="P:cell division"/>
    <property type="evidence" value="ECO:0007669"/>
    <property type="project" value="InterPro"/>
</dbReference>
<name>A0A135L7X8_9BACI</name>
<accession>A0A135L7X8</accession>
<dbReference type="Gene3D" id="3.30.1490.300">
    <property type="match status" value="1"/>
</dbReference>
<feature type="domain" description="SHS2" evidence="1">
    <location>
        <begin position="1"/>
        <end position="199"/>
    </location>
</feature>
<proteinExistence type="predicted"/>
<dbReference type="CDD" id="cd24004">
    <property type="entry name" value="ASKHA_NBD_PilM-like"/>
    <property type="match status" value="1"/>
</dbReference>
<dbReference type="Proteomes" id="UP000070352">
    <property type="component" value="Unassembled WGS sequence"/>
</dbReference>
<evidence type="ECO:0000259" key="1">
    <source>
        <dbReference type="SMART" id="SM00842"/>
    </source>
</evidence>
<dbReference type="Gene3D" id="3.30.420.40">
    <property type="match status" value="2"/>
</dbReference>
<dbReference type="AlphaFoldDB" id="A0A135L7X8"/>
<evidence type="ECO:0000313" key="3">
    <source>
        <dbReference type="Proteomes" id="UP000070352"/>
    </source>
</evidence>
<sequence>MFALDIGTRTVVGLILVPTKEGQFEIKDLKMIEHRERSMLDGQIHDVVAVSEIISQVKKELEQNNGPLHNVAVAAAGRSLKTRRVKLDISIQGQPLLRKEDIRALELSAVQEAQRQIATESQIEDTTHYHCVGYSVINYFLDDQIIGNLIDQRGQKATVEIIATFLPRVVVDSLLSSLTRAELGLEALTLEPIAAIHVLIPPSMRKLNLALVDIGAGTSDIAITAEGTIIAYGMVPVAGDEITEAISQSYILDFHIAEEIKRQCSTQETVHFSDILGMSYTLNSSELIEQIDQEIEQLATQIANKIIELNGGKSPQAVMLVGGGSQTPKLSDKIATILNLPSQRVAVRGADAIQQPIIWPKNLVKGPELITPIGIGISSRQNPIQYFTIEVNGEFIHLFEMKTLTIGDVLIAAGISIKSLYGRPGLAMTVNINGQMKIIPGEHGTLPEILLNEVPATMDTQVANGDKIEVKAGKNGKNATLTLDQALLLSPIRPYQVTIDGKLLELPVLVEINGIDVDFSTPISDRDSIVFHSVRNIEEALILSGFSTIPFEEKIIEFIFQGEPRKIVYVSKDLFRNGKKVLLKEPIAGGDVITFAKETNPYPTIRDLMNENPDFQWGIDVIFNGNPVHIQPSSLQVLINNKKNSVDSPIEQNSDITIHVEDQQIVFSDVFRYVEFDTTPPSGASKFVIKVNGEEGDFNTLIKQGDQLELYWE</sequence>
<dbReference type="SMART" id="SM00842">
    <property type="entry name" value="FtsA"/>
    <property type="match status" value="1"/>
</dbReference>
<keyword evidence="3" id="KW-1185">Reference proteome</keyword>
<evidence type="ECO:0000313" key="2">
    <source>
        <dbReference type="EMBL" id="KXG45052.1"/>
    </source>
</evidence>
<dbReference type="EMBL" id="LSKU01000001">
    <property type="protein sequence ID" value="KXG45052.1"/>
    <property type="molecule type" value="Genomic_DNA"/>
</dbReference>
<organism evidence="2 3">
    <name type="scientific">Tepidibacillus decaturensis</name>
    <dbReference type="NCBI Taxonomy" id="1413211"/>
    <lineage>
        <taxon>Bacteria</taxon>
        <taxon>Bacillati</taxon>
        <taxon>Bacillota</taxon>
        <taxon>Bacilli</taxon>
        <taxon>Bacillales</taxon>
        <taxon>Bacillaceae</taxon>
        <taxon>Tepidibacillus</taxon>
    </lineage>
</organism>
<gene>
    <name evidence="2" type="ORF">U473_08290</name>
</gene>
<comment type="caution">
    <text evidence="2">The sequence shown here is derived from an EMBL/GenBank/DDBJ whole genome shotgun (WGS) entry which is preliminary data.</text>
</comment>
<dbReference type="InterPro" id="IPR003494">
    <property type="entry name" value="SHS2_FtsA"/>
</dbReference>
<dbReference type="STRING" id="1413211.U473_08290"/>
<dbReference type="PANTHER" id="PTHR32432:SF3">
    <property type="entry name" value="ETHANOLAMINE UTILIZATION PROTEIN EUTJ"/>
    <property type="match status" value="1"/>
</dbReference>
<dbReference type="Pfam" id="PF14450">
    <property type="entry name" value="FtsA"/>
    <property type="match status" value="1"/>
</dbReference>
<dbReference type="InterPro" id="IPR043129">
    <property type="entry name" value="ATPase_NBD"/>
</dbReference>
<dbReference type="PANTHER" id="PTHR32432">
    <property type="entry name" value="CELL DIVISION PROTEIN FTSA-RELATED"/>
    <property type="match status" value="1"/>
</dbReference>
<protein>
    <recommendedName>
        <fullName evidence="1">SHS2 domain-containing protein</fullName>
    </recommendedName>
</protein>